<dbReference type="EMBL" id="JARQWQ010000041">
    <property type="protein sequence ID" value="KAK2559257.1"/>
    <property type="molecule type" value="Genomic_DNA"/>
</dbReference>
<keyword evidence="11" id="KW-1185">Reference proteome</keyword>
<gene>
    <name evidence="10" type="ORF">P5673_018400</name>
</gene>
<keyword evidence="1" id="KW-0053">Apoptosis</keyword>
<feature type="domain" description="Death" evidence="8">
    <location>
        <begin position="368"/>
        <end position="436"/>
    </location>
</feature>
<accession>A0AAD9QD85</accession>
<comment type="caution">
    <text evidence="6">Lacks conserved residue(s) required for the propagation of feature annotation.</text>
</comment>
<dbReference type="Gene3D" id="1.10.533.10">
    <property type="entry name" value="Death Domain, Fas"/>
    <property type="match status" value="1"/>
</dbReference>
<dbReference type="PROSITE" id="PS00652">
    <property type="entry name" value="TNFR_NGFR_1"/>
    <property type="match status" value="1"/>
</dbReference>
<dbReference type="InterPro" id="IPR011029">
    <property type="entry name" value="DEATH-like_dom_sf"/>
</dbReference>
<evidence type="ECO:0000256" key="3">
    <source>
        <dbReference type="ARBA" id="ARBA00022737"/>
    </source>
</evidence>
<evidence type="ECO:0000313" key="11">
    <source>
        <dbReference type="Proteomes" id="UP001249851"/>
    </source>
</evidence>
<feature type="repeat" description="TNFR-Cys" evidence="6">
    <location>
        <begin position="57"/>
        <end position="95"/>
    </location>
</feature>
<feature type="domain" description="TNFR-Cys" evidence="9">
    <location>
        <begin position="57"/>
        <end position="95"/>
    </location>
</feature>
<dbReference type="Proteomes" id="UP001249851">
    <property type="component" value="Unassembled WGS sequence"/>
</dbReference>
<dbReference type="PROSITE" id="PS50017">
    <property type="entry name" value="DEATH_DOMAIN"/>
    <property type="match status" value="1"/>
</dbReference>
<evidence type="ECO:0000259" key="9">
    <source>
        <dbReference type="PROSITE" id="PS50050"/>
    </source>
</evidence>
<protein>
    <recommendedName>
        <fullName evidence="12">TNFR-Cys domain-containing protein</fullName>
    </recommendedName>
</protein>
<keyword evidence="2" id="KW-0732">Signal</keyword>
<evidence type="ECO:0000256" key="4">
    <source>
        <dbReference type="ARBA" id="ARBA00023157"/>
    </source>
</evidence>
<keyword evidence="5" id="KW-0325">Glycoprotein</keyword>
<dbReference type="SUPFAM" id="SSF47986">
    <property type="entry name" value="DEATH domain"/>
    <property type="match status" value="1"/>
</dbReference>
<evidence type="ECO:0000259" key="8">
    <source>
        <dbReference type="PROSITE" id="PS50017"/>
    </source>
</evidence>
<evidence type="ECO:0000256" key="6">
    <source>
        <dbReference type="PROSITE-ProRule" id="PRU00206"/>
    </source>
</evidence>
<keyword evidence="7" id="KW-0472">Membrane</keyword>
<dbReference type="GO" id="GO:0007165">
    <property type="term" value="P:signal transduction"/>
    <property type="evidence" value="ECO:0007669"/>
    <property type="project" value="InterPro"/>
</dbReference>
<organism evidence="10 11">
    <name type="scientific">Acropora cervicornis</name>
    <name type="common">Staghorn coral</name>
    <dbReference type="NCBI Taxonomy" id="6130"/>
    <lineage>
        <taxon>Eukaryota</taxon>
        <taxon>Metazoa</taxon>
        <taxon>Cnidaria</taxon>
        <taxon>Anthozoa</taxon>
        <taxon>Hexacorallia</taxon>
        <taxon>Scleractinia</taxon>
        <taxon>Astrocoeniina</taxon>
        <taxon>Acroporidae</taxon>
        <taxon>Acropora</taxon>
    </lineage>
</organism>
<reference evidence="10" key="2">
    <citation type="journal article" date="2023" name="Science">
        <title>Genomic signatures of disease resistance in endangered staghorn corals.</title>
        <authorList>
            <person name="Vollmer S.V."/>
            <person name="Selwyn J.D."/>
            <person name="Despard B.A."/>
            <person name="Roesel C.L."/>
        </authorList>
    </citation>
    <scope>NUCLEOTIDE SEQUENCE</scope>
    <source>
        <strain evidence="10">K2</strain>
    </source>
</reference>
<keyword evidence="7" id="KW-1133">Transmembrane helix</keyword>
<evidence type="ECO:0000256" key="1">
    <source>
        <dbReference type="ARBA" id="ARBA00022703"/>
    </source>
</evidence>
<evidence type="ECO:0000256" key="2">
    <source>
        <dbReference type="ARBA" id="ARBA00022729"/>
    </source>
</evidence>
<dbReference type="Gene3D" id="2.10.50.10">
    <property type="entry name" value="Tumor Necrosis Factor Receptor, subunit A, domain 2"/>
    <property type="match status" value="1"/>
</dbReference>
<keyword evidence="7" id="KW-0812">Transmembrane</keyword>
<evidence type="ECO:0008006" key="12">
    <source>
        <dbReference type="Google" id="ProtNLM"/>
    </source>
</evidence>
<keyword evidence="3" id="KW-0677">Repeat</keyword>
<evidence type="ECO:0000256" key="7">
    <source>
        <dbReference type="SAM" id="Phobius"/>
    </source>
</evidence>
<dbReference type="AlphaFoldDB" id="A0AAD9QD85"/>
<sequence>MVAGGNRCPNSEDVELFDPKNRTLFHCWHLLGCPDGHGRSVKPGSVHPSGTDVDCKLCPKGMFSSHKTNNTCIKCAKCGYNKELSNCTHSQDRQCLRECVSKKYYLNATDGQCYQCSECCGSDPSNVQPHCLASFPFSIGTTVIGQKGATHCGIRASQKCGYSFDNPGRECGYNNTLSNSTSSQDKQCLSECVSKKCYLNTTNGQCYQCSECCGSDTSNIQPHCLASSPFSIGTTVIGQKGAAHCGIKASQKCGYLFANRVGESSFNKVIMIAVGILGFFLCVSVCVNVWCYIKGRRSSGPSFQSGILCCLSSSLSRSLGNSIMVNQCVPFQENLKVIPEDVKIDELPDEVEEIICALDVKGPCCKGWYDVGRKLKIYKSVLNRVKREDLREGGSPTAGLLSVLATQENVVSLRKFVQLLRDVGRNDISRKIFGYYHENQTVYDSSV</sequence>
<reference evidence="10" key="1">
    <citation type="journal article" date="2023" name="G3 (Bethesda)">
        <title>Whole genome assembly and annotation of the endangered Caribbean coral Acropora cervicornis.</title>
        <authorList>
            <person name="Selwyn J.D."/>
            <person name="Vollmer S.V."/>
        </authorList>
    </citation>
    <scope>NUCLEOTIDE SEQUENCE</scope>
    <source>
        <strain evidence="10">K2</strain>
    </source>
</reference>
<dbReference type="PROSITE" id="PS50050">
    <property type="entry name" value="TNFR_NGFR_2"/>
    <property type="match status" value="1"/>
</dbReference>
<evidence type="ECO:0000256" key="5">
    <source>
        <dbReference type="ARBA" id="ARBA00023180"/>
    </source>
</evidence>
<proteinExistence type="predicted"/>
<keyword evidence="4" id="KW-1015">Disulfide bond</keyword>
<evidence type="ECO:0000313" key="10">
    <source>
        <dbReference type="EMBL" id="KAK2559257.1"/>
    </source>
</evidence>
<dbReference type="InterPro" id="IPR000488">
    <property type="entry name" value="Death_dom"/>
</dbReference>
<dbReference type="InterPro" id="IPR001368">
    <property type="entry name" value="TNFR/NGFR_Cys_rich_reg"/>
</dbReference>
<feature type="transmembrane region" description="Helical" evidence="7">
    <location>
        <begin position="269"/>
        <end position="293"/>
    </location>
</feature>
<dbReference type="GO" id="GO:0006915">
    <property type="term" value="P:apoptotic process"/>
    <property type="evidence" value="ECO:0007669"/>
    <property type="project" value="UniProtKB-KW"/>
</dbReference>
<comment type="caution">
    <text evidence="10">The sequence shown here is derived from an EMBL/GenBank/DDBJ whole genome shotgun (WGS) entry which is preliminary data.</text>
</comment>
<name>A0AAD9QD85_ACRCE</name>